<name>A0A1Q3B281_CEPFO</name>
<organism evidence="1 2">
    <name type="scientific">Cephalotus follicularis</name>
    <name type="common">Albany pitcher plant</name>
    <dbReference type="NCBI Taxonomy" id="3775"/>
    <lineage>
        <taxon>Eukaryota</taxon>
        <taxon>Viridiplantae</taxon>
        <taxon>Streptophyta</taxon>
        <taxon>Embryophyta</taxon>
        <taxon>Tracheophyta</taxon>
        <taxon>Spermatophyta</taxon>
        <taxon>Magnoliopsida</taxon>
        <taxon>eudicotyledons</taxon>
        <taxon>Gunneridae</taxon>
        <taxon>Pentapetalae</taxon>
        <taxon>rosids</taxon>
        <taxon>fabids</taxon>
        <taxon>Oxalidales</taxon>
        <taxon>Cephalotaceae</taxon>
        <taxon>Cephalotus</taxon>
    </lineage>
</organism>
<sequence>MFPYVAFGHMIPYLLSNKLAHILEHPSVGCFVSHCWVWFNVVVFG</sequence>
<dbReference type="InParanoid" id="A0A1Q3B281"/>
<dbReference type="EMBL" id="BDDD01000239">
    <property type="protein sequence ID" value="GAV62126.1"/>
    <property type="molecule type" value="Genomic_DNA"/>
</dbReference>
<proteinExistence type="predicted"/>
<evidence type="ECO:0000313" key="2">
    <source>
        <dbReference type="Proteomes" id="UP000187406"/>
    </source>
</evidence>
<dbReference type="Proteomes" id="UP000187406">
    <property type="component" value="Unassembled WGS sequence"/>
</dbReference>
<protein>
    <submittedName>
        <fullName evidence="1">Uncharacterized protein</fullName>
    </submittedName>
</protein>
<evidence type="ECO:0000313" key="1">
    <source>
        <dbReference type="EMBL" id="GAV62126.1"/>
    </source>
</evidence>
<accession>A0A1Q3B281</accession>
<dbReference type="AlphaFoldDB" id="A0A1Q3B281"/>
<comment type="caution">
    <text evidence="1">The sequence shown here is derived from an EMBL/GenBank/DDBJ whole genome shotgun (WGS) entry which is preliminary data.</text>
</comment>
<reference evidence="2" key="1">
    <citation type="submission" date="2016-04" db="EMBL/GenBank/DDBJ databases">
        <title>Cephalotus genome sequencing.</title>
        <authorList>
            <person name="Fukushima K."/>
            <person name="Hasebe M."/>
            <person name="Fang X."/>
        </authorList>
    </citation>
    <scope>NUCLEOTIDE SEQUENCE [LARGE SCALE GENOMIC DNA]</scope>
    <source>
        <strain evidence="2">cv. St1</strain>
    </source>
</reference>
<gene>
    <name evidence="1" type="ORF">CFOL_v3_05650</name>
</gene>
<keyword evidence="2" id="KW-1185">Reference proteome</keyword>